<accession>A0A9D3YK37</accession>
<comment type="caution">
    <text evidence="4">The sequence shown here is derived from an EMBL/GenBank/DDBJ whole genome shotgun (WGS) entry which is preliminary data.</text>
</comment>
<feature type="transmembrane region" description="Helical" evidence="2">
    <location>
        <begin position="373"/>
        <end position="392"/>
    </location>
</feature>
<feature type="region of interest" description="Disordered" evidence="1">
    <location>
        <begin position="331"/>
        <end position="361"/>
    </location>
</feature>
<evidence type="ECO:0000256" key="3">
    <source>
        <dbReference type="SAM" id="SignalP"/>
    </source>
</evidence>
<feature type="signal peptide" evidence="3">
    <location>
        <begin position="1"/>
        <end position="19"/>
    </location>
</feature>
<organism evidence="4 5">
    <name type="scientific">Dreissena polymorpha</name>
    <name type="common">Zebra mussel</name>
    <name type="synonym">Mytilus polymorpha</name>
    <dbReference type="NCBI Taxonomy" id="45954"/>
    <lineage>
        <taxon>Eukaryota</taxon>
        <taxon>Metazoa</taxon>
        <taxon>Spiralia</taxon>
        <taxon>Lophotrochozoa</taxon>
        <taxon>Mollusca</taxon>
        <taxon>Bivalvia</taxon>
        <taxon>Autobranchia</taxon>
        <taxon>Heteroconchia</taxon>
        <taxon>Euheterodonta</taxon>
        <taxon>Imparidentia</taxon>
        <taxon>Neoheterodontei</taxon>
        <taxon>Myida</taxon>
        <taxon>Dreissenoidea</taxon>
        <taxon>Dreissenidae</taxon>
        <taxon>Dreissena</taxon>
    </lineage>
</organism>
<evidence type="ECO:0000313" key="4">
    <source>
        <dbReference type="EMBL" id="KAH3702224.1"/>
    </source>
</evidence>
<gene>
    <name evidence="4" type="ORF">DPMN_077232</name>
</gene>
<keyword evidence="5" id="KW-1185">Reference proteome</keyword>
<evidence type="ECO:0000256" key="1">
    <source>
        <dbReference type="SAM" id="MobiDB-lite"/>
    </source>
</evidence>
<dbReference type="EMBL" id="JAIWYP010000015">
    <property type="protein sequence ID" value="KAH3702224.1"/>
    <property type="molecule type" value="Genomic_DNA"/>
</dbReference>
<sequence>MWFYKIMCVIMLATGNVQGTEYTISNETTDWNHASCKMAFPDLTYTQKDGWHIDKRHLSQLNISSDGVWIGYINATVAFEYLGCLQVSTPVETQLLNNIGECNLKCKGNIFGVKNDSPSIQGVICLCIGSSDDMTTQSCTGVCDQDFSCGKHNTDNFAIYKKTKVSNTSEDDPYSNCLIFRSLTSPFKWQTCRDLGSHRVLCSIKNSDGQWVAYSMNTFRSSWVTANEGCLSNETLPATLNSIFKGLSYALDQAHWTGVIRTHTVLMADDRDFITKPGERTYSFVTNSGKIYFEGSGNRSSLCTASPAATTTPTYNLSTTIIPTEEENQVASISPSNPIHSSTTSHQSTLIQSSTSKENIQKSTESTAMGIEIGISVAVFCIVGATIAILVLKNRGILPCKLGADKEQPADGTIAFEENMTYNKGLDDTVNDHNYFILEKGLQAVNENIDNYNTPCEANQGNGEEGTYNSIEDTDEPYRHFKDSNGDYDYTTNNLTSGSNTRKPENVYNKLKINRPGDYDHVDGRENNVTQAGNDYDTTSAAFASSNADVSDYNHIPHPV</sequence>
<reference evidence="4" key="1">
    <citation type="journal article" date="2019" name="bioRxiv">
        <title>The Genome of the Zebra Mussel, Dreissena polymorpha: A Resource for Invasive Species Research.</title>
        <authorList>
            <person name="McCartney M.A."/>
            <person name="Auch B."/>
            <person name="Kono T."/>
            <person name="Mallez S."/>
            <person name="Zhang Y."/>
            <person name="Obille A."/>
            <person name="Becker A."/>
            <person name="Abrahante J.E."/>
            <person name="Garbe J."/>
            <person name="Badalamenti J.P."/>
            <person name="Herman A."/>
            <person name="Mangelson H."/>
            <person name="Liachko I."/>
            <person name="Sullivan S."/>
            <person name="Sone E.D."/>
            <person name="Koren S."/>
            <person name="Silverstein K.A.T."/>
            <person name="Beckman K.B."/>
            <person name="Gohl D.M."/>
        </authorList>
    </citation>
    <scope>NUCLEOTIDE SEQUENCE</scope>
    <source>
        <strain evidence="4">Duluth1</strain>
        <tissue evidence="4">Whole animal</tissue>
    </source>
</reference>
<keyword evidence="2" id="KW-1133">Transmembrane helix</keyword>
<proteinExistence type="predicted"/>
<keyword evidence="3" id="KW-0732">Signal</keyword>
<evidence type="ECO:0000313" key="5">
    <source>
        <dbReference type="Proteomes" id="UP000828390"/>
    </source>
</evidence>
<feature type="compositionally biased region" description="Polar residues" evidence="1">
    <location>
        <begin position="455"/>
        <end position="471"/>
    </location>
</feature>
<evidence type="ECO:0008006" key="6">
    <source>
        <dbReference type="Google" id="ProtNLM"/>
    </source>
</evidence>
<reference evidence="4" key="2">
    <citation type="submission" date="2020-11" db="EMBL/GenBank/DDBJ databases">
        <authorList>
            <person name="McCartney M.A."/>
            <person name="Auch B."/>
            <person name="Kono T."/>
            <person name="Mallez S."/>
            <person name="Becker A."/>
            <person name="Gohl D.M."/>
            <person name="Silverstein K.A.T."/>
            <person name="Koren S."/>
            <person name="Bechman K.B."/>
            <person name="Herman A."/>
            <person name="Abrahante J.E."/>
            <person name="Garbe J."/>
        </authorList>
    </citation>
    <scope>NUCLEOTIDE SEQUENCE</scope>
    <source>
        <strain evidence="4">Duluth1</strain>
        <tissue evidence="4">Whole animal</tissue>
    </source>
</reference>
<feature type="region of interest" description="Disordered" evidence="1">
    <location>
        <begin position="455"/>
        <end position="474"/>
    </location>
</feature>
<dbReference type="Proteomes" id="UP000828390">
    <property type="component" value="Unassembled WGS sequence"/>
</dbReference>
<name>A0A9D3YK37_DREPO</name>
<feature type="chain" id="PRO_5039064281" description="WSC domain-containing protein" evidence="3">
    <location>
        <begin position="20"/>
        <end position="560"/>
    </location>
</feature>
<keyword evidence="2" id="KW-0472">Membrane</keyword>
<evidence type="ECO:0000256" key="2">
    <source>
        <dbReference type="SAM" id="Phobius"/>
    </source>
</evidence>
<dbReference type="AlphaFoldDB" id="A0A9D3YK37"/>
<keyword evidence="2" id="KW-0812">Transmembrane</keyword>
<protein>
    <recommendedName>
        <fullName evidence="6">WSC domain-containing protein</fullName>
    </recommendedName>
</protein>